<reference evidence="3" key="1">
    <citation type="journal article" date="2015" name="Nat. Genet.">
        <title>The genome and transcriptome of the zoonotic hookworm Ancylostoma ceylanicum identify infection-specific gene families.</title>
        <authorList>
            <person name="Schwarz E.M."/>
            <person name="Hu Y."/>
            <person name="Antoshechkin I."/>
            <person name="Miller M.M."/>
            <person name="Sternberg P.W."/>
            <person name="Aroian R.V."/>
        </authorList>
    </citation>
    <scope>NUCLEOTIDE SEQUENCE</scope>
    <source>
        <strain evidence="3">HY135</strain>
    </source>
</reference>
<comment type="caution">
    <text evidence="2">The sequence shown here is derived from an EMBL/GenBank/DDBJ whole genome shotgun (WGS) entry which is preliminary data.</text>
</comment>
<evidence type="ECO:0000256" key="1">
    <source>
        <dbReference type="SAM" id="MobiDB-lite"/>
    </source>
</evidence>
<keyword evidence="3" id="KW-1185">Reference proteome</keyword>
<evidence type="ECO:0000313" key="2">
    <source>
        <dbReference type="EMBL" id="EYB90094.1"/>
    </source>
</evidence>
<gene>
    <name evidence="2" type="primary">Acey_s0223.g2652</name>
    <name evidence="2" type="ORF">Y032_0223g2652</name>
</gene>
<dbReference type="AlphaFoldDB" id="A0A016SIH3"/>
<dbReference type="EMBL" id="JARK01001559">
    <property type="protein sequence ID" value="EYB90094.1"/>
    <property type="molecule type" value="Genomic_DNA"/>
</dbReference>
<accession>A0A016SIH3</accession>
<evidence type="ECO:0000313" key="3">
    <source>
        <dbReference type="Proteomes" id="UP000024635"/>
    </source>
</evidence>
<name>A0A016SIH3_9BILA</name>
<organism evidence="2 3">
    <name type="scientific">Ancylostoma ceylanicum</name>
    <dbReference type="NCBI Taxonomy" id="53326"/>
    <lineage>
        <taxon>Eukaryota</taxon>
        <taxon>Metazoa</taxon>
        <taxon>Ecdysozoa</taxon>
        <taxon>Nematoda</taxon>
        <taxon>Chromadorea</taxon>
        <taxon>Rhabditida</taxon>
        <taxon>Rhabditina</taxon>
        <taxon>Rhabditomorpha</taxon>
        <taxon>Strongyloidea</taxon>
        <taxon>Ancylostomatidae</taxon>
        <taxon>Ancylostomatinae</taxon>
        <taxon>Ancylostoma</taxon>
    </lineage>
</organism>
<dbReference type="Proteomes" id="UP000024635">
    <property type="component" value="Unassembled WGS sequence"/>
</dbReference>
<proteinExistence type="predicted"/>
<sequence>MGSCSLEKPFLDRQQDGASGHKSSKHLSILCWNLDVVSRTKRRSRTLQKISSVPPGVFDAALPHCRLLGRTNNQRYIWLTNAVYRQQIMKK</sequence>
<protein>
    <submittedName>
        <fullName evidence="2">Uncharacterized protein</fullName>
    </submittedName>
</protein>
<feature type="region of interest" description="Disordered" evidence="1">
    <location>
        <begin position="1"/>
        <end position="25"/>
    </location>
</feature>